<comment type="caution">
    <text evidence="1">The sequence shown here is derived from an EMBL/GenBank/DDBJ whole genome shotgun (WGS) entry which is preliminary data.</text>
</comment>
<reference evidence="1" key="1">
    <citation type="journal article" date="2023" name="Science">
        <title>Elucidation of the pathway for biosynthesis of saponin adjuvants from the soapbark tree.</title>
        <authorList>
            <person name="Reed J."/>
            <person name="Orme A."/>
            <person name="El-Demerdash A."/>
            <person name="Owen C."/>
            <person name="Martin L.B.B."/>
            <person name="Misra R.C."/>
            <person name="Kikuchi S."/>
            <person name="Rejzek M."/>
            <person name="Martin A.C."/>
            <person name="Harkess A."/>
            <person name="Leebens-Mack J."/>
            <person name="Louveau T."/>
            <person name="Stephenson M.J."/>
            <person name="Osbourn A."/>
        </authorList>
    </citation>
    <scope>NUCLEOTIDE SEQUENCE</scope>
    <source>
        <strain evidence="1">S10</strain>
    </source>
</reference>
<evidence type="ECO:0000313" key="1">
    <source>
        <dbReference type="EMBL" id="KAJ7953946.1"/>
    </source>
</evidence>
<name>A0AAD7L986_QUISA</name>
<protein>
    <submittedName>
        <fullName evidence="1">Uncharacterized protein</fullName>
    </submittedName>
</protein>
<proteinExistence type="predicted"/>
<dbReference type="Proteomes" id="UP001163823">
    <property type="component" value="Chromosome 10"/>
</dbReference>
<dbReference type="AlphaFoldDB" id="A0AAD7L986"/>
<evidence type="ECO:0000313" key="2">
    <source>
        <dbReference type="Proteomes" id="UP001163823"/>
    </source>
</evidence>
<dbReference type="EMBL" id="JARAOO010000010">
    <property type="protein sequence ID" value="KAJ7953946.1"/>
    <property type="molecule type" value="Genomic_DNA"/>
</dbReference>
<dbReference type="KEGG" id="qsa:O6P43_025580"/>
<sequence>VAMMEDTSADQFPGFQTCTHRDEFEFRRCLSRLQRRAPRPIQIKITTSSACIGPQNSSSSASSSMNSFFNNKDPIPLLSPLVLPLLESSCIQEENTPKTL</sequence>
<keyword evidence="2" id="KW-1185">Reference proteome</keyword>
<organism evidence="1 2">
    <name type="scientific">Quillaja saponaria</name>
    <name type="common">Soap bark tree</name>
    <dbReference type="NCBI Taxonomy" id="32244"/>
    <lineage>
        <taxon>Eukaryota</taxon>
        <taxon>Viridiplantae</taxon>
        <taxon>Streptophyta</taxon>
        <taxon>Embryophyta</taxon>
        <taxon>Tracheophyta</taxon>
        <taxon>Spermatophyta</taxon>
        <taxon>Magnoliopsida</taxon>
        <taxon>eudicotyledons</taxon>
        <taxon>Gunneridae</taxon>
        <taxon>Pentapetalae</taxon>
        <taxon>rosids</taxon>
        <taxon>fabids</taxon>
        <taxon>Fabales</taxon>
        <taxon>Quillajaceae</taxon>
        <taxon>Quillaja</taxon>
    </lineage>
</organism>
<accession>A0AAD7L986</accession>
<gene>
    <name evidence="1" type="ORF">O6P43_025580</name>
</gene>
<feature type="non-terminal residue" evidence="1">
    <location>
        <position position="1"/>
    </location>
</feature>